<dbReference type="AlphaFoldDB" id="A0A8S9A337"/>
<dbReference type="Proteomes" id="UP000433876">
    <property type="component" value="Unassembled WGS sequence"/>
</dbReference>
<name>A0A8S9A337_SORMA</name>
<reference evidence="2 3" key="1">
    <citation type="submission" date="2017-07" db="EMBL/GenBank/DDBJ databases">
        <title>Genome sequence of the Sordaria macrospora wild type strain R19027.</title>
        <authorList>
            <person name="Nowrousian M."/>
            <person name="Teichert I."/>
            <person name="Kueck U."/>
        </authorList>
    </citation>
    <scope>NUCLEOTIDE SEQUENCE [LARGE SCALE GENOMIC DNA]</scope>
    <source>
        <strain evidence="2 3">R19027</strain>
        <tissue evidence="2">Mycelium</tissue>
    </source>
</reference>
<proteinExistence type="predicted"/>
<organism evidence="2 3">
    <name type="scientific">Sordaria macrospora</name>
    <dbReference type="NCBI Taxonomy" id="5147"/>
    <lineage>
        <taxon>Eukaryota</taxon>
        <taxon>Fungi</taxon>
        <taxon>Dikarya</taxon>
        <taxon>Ascomycota</taxon>
        <taxon>Pezizomycotina</taxon>
        <taxon>Sordariomycetes</taxon>
        <taxon>Sordariomycetidae</taxon>
        <taxon>Sordariales</taxon>
        <taxon>Sordariaceae</taxon>
        <taxon>Sordaria</taxon>
    </lineage>
</organism>
<protein>
    <submittedName>
        <fullName evidence="2">Uncharacterized protein</fullName>
    </submittedName>
</protein>
<feature type="region of interest" description="Disordered" evidence="1">
    <location>
        <begin position="1"/>
        <end position="78"/>
    </location>
</feature>
<evidence type="ECO:0000313" key="3">
    <source>
        <dbReference type="Proteomes" id="UP000433876"/>
    </source>
</evidence>
<evidence type="ECO:0000313" key="2">
    <source>
        <dbReference type="EMBL" id="KAA8634945.1"/>
    </source>
</evidence>
<evidence type="ECO:0000256" key="1">
    <source>
        <dbReference type="SAM" id="MobiDB-lite"/>
    </source>
</evidence>
<feature type="compositionally biased region" description="Polar residues" evidence="1">
    <location>
        <begin position="1"/>
        <end position="28"/>
    </location>
</feature>
<feature type="compositionally biased region" description="Basic and acidic residues" evidence="1">
    <location>
        <begin position="62"/>
        <end position="78"/>
    </location>
</feature>
<dbReference type="EMBL" id="NMPR01000017">
    <property type="protein sequence ID" value="KAA8634945.1"/>
    <property type="molecule type" value="Genomic_DNA"/>
</dbReference>
<comment type="caution">
    <text evidence="2">The sequence shown here is derived from an EMBL/GenBank/DDBJ whole genome shotgun (WGS) entry which is preliminary data.</text>
</comment>
<accession>A0A8S9A337</accession>
<gene>
    <name evidence="2" type="ORF">SMACR_07569</name>
</gene>
<sequence>MSNPTSTSDISNVASGQSTGSVSVSATKESTHCGTVPETTKTTKKKHTTAITIGESEITTTDPKEDKKIEKKKYEPRG</sequence>